<dbReference type="AlphaFoldDB" id="A0A0R2EJY8"/>
<keyword evidence="1" id="KW-1133">Transmembrane helix</keyword>
<feature type="transmembrane region" description="Helical" evidence="1">
    <location>
        <begin position="20"/>
        <end position="38"/>
    </location>
</feature>
<keyword evidence="1" id="KW-0472">Membrane</keyword>
<keyword evidence="3" id="KW-1185">Reference proteome</keyword>
<organism evidence="2 3">
    <name type="scientific">Secundilactobacillus similis DSM 23365 = JCM 2765</name>
    <dbReference type="NCBI Taxonomy" id="1423804"/>
    <lineage>
        <taxon>Bacteria</taxon>
        <taxon>Bacillati</taxon>
        <taxon>Bacillota</taxon>
        <taxon>Bacilli</taxon>
        <taxon>Lactobacillales</taxon>
        <taxon>Lactobacillaceae</taxon>
        <taxon>Secundilactobacillus</taxon>
    </lineage>
</organism>
<proteinExistence type="predicted"/>
<comment type="caution">
    <text evidence="2">The sequence shown here is derived from an EMBL/GenBank/DDBJ whole genome shotgun (WGS) entry which is preliminary data.</text>
</comment>
<sequence length="74" mass="8477">MKVVNEMTFLIGVLKTGLALFSILALIDVAGILLIWMLRRVIRHVTLANDYLTAIRSARAHQRFVNRQQQLTDE</sequence>
<evidence type="ECO:0000313" key="2">
    <source>
        <dbReference type="EMBL" id="KRN16408.1"/>
    </source>
</evidence>
<evidence type="ECO:0000256" key="1">
    <source>
        <dbReference type="SAM" id="Phobius"/>
    </source>
</evidence>
<keyword evidence="1" id="KW-0812">Transmembrane</keyword>
<dbReference type="Proteomes" id="UP000051442">
    <property type="component" value="Unassembled WGS sequence"/>
</dbReference>
<reference evidence="2 3" key="1">
    <citation type="journal article" date="2015" name="Genome Announc.">
        <title>Expanding the biotechnology potential of lactobacilli through comparative genomics of 213 strains and associated genera.</title>
        <authorList>
            <person name="Sun Z."/>
            <person name="Harris H.M."/>
            <person name="McCann A."/>
            <person name="Guo C."/>
            <person name="Argimon S."/>
            <person name="Zhang W."/>
            <person name="Yang X."/>
            <person name="Jeffery I.B."/>
            <person name="Cooney J.C."/>
            <person name="Kagawa T.F."/>
            <person name="Liu W."/>
            <person name="Song Y."/>
            <person name="Salvetti E."/>
            <person name="Wrobel A."/>
            <person name="Rasinkangas P."/>
            <person name="Parkhill J."/>
            <person name="Rea M.C."/>
            <person name="O'Sullivan O."/>
            <person name="Ritari J."/>
            <person name="Douillard F.P."/>
            <person name="Paul Ross R."/>
            <person name="Yang R."/>
            <person name="Briner A.E."/>
            <person name="Felis G.E."/>
            <person name="de Vos W.M."/>
            <person name="Barrangou R."/>
            <person name="Klaenhammer T.R."/>
            <person name="Caufield P.W."/>
            <person name="Cui Y."/>
            <person name="Zhang H."/>
            <person name="O'Toole P.W."/>
        </authorList>
    </citation>
    <scope>NUCLEOTIDE SEQUENCE [LARGE SCALE GENOMIC DNA]</scope>
    <source>
        <strain evidence="2 3">DSM 23365</strain>
    </source>
</reference>
<accession>A0A0R2EJY8</accession>
<dbReference type="PATRIC" id="fig|1423804.4.peg.2949"/>
<name>A0A0R2EJY8_9LACO</name>
<protein>
    <submittedName>
        <fullName evidence="2">Uncharacterized protein</fullName>
    </submittedName>
</protein>
<dbReference type="EMBL" id="AYZM01000176">
    <property type="protein sequence ID" value="KRN16408.1"/>
    <property type="molecule type" value="Genomic_DNA"/>
</dbReference>
<evidence type="ECO:0000313" key="3">
    <source>
        <dbReference type="Proteomes" id="UP000051442"/>
    </source>
</evidence>
<gene>
    <name evidence="2" type="ORF">FD14_GL002734</name>
</gene>